<proteinExistence type="predicted"/>
<keyword evidence="2" id="KW-1185">Reference proteome</keyword>
<name>A0A0L6UZD0_9BASI</name>
<dbReference type="EMBL" id="LAVV01008064">
    <property type="protein sequence ID" value="KNZ53896.1"/>
    <property type="molecule type" value="Genomic_DNA"/>
</dbReference>
<protein>
    <submittedName>
        <fullName evidence="1">Uncharacterized protein</fullName>
    </submittedName>
</protein>
<gene>
    <name evidence="1" type="ORF">VP01_3105g2</name>
</gene>
<dbReference type="Proteomes" id="UP000037035">
    <property type="component" value="Unassembled WGS sequence"/>
</dbReference>
<evidence type="ECO:0000313" key="1">
    <source>
        <dbReference type="EMBL" id="KNZ53896.1"/>
    </source>
</evidence>
<organism evidence="1 2">
    <name type="scientific">Puccinia sorghi</name>
    <dbReference type="NCBI Taxonomy" id="27349"/>
    <lineage>
        <taxon>Eukaryota</taxon>
        <taxon>Fungi</taxon>
        <taxon>Dikarya</taxon>
        <taxon>Basidiomycota</taxon>
        <taxon>Pucciniomycotina</taxon>
        <taxon>Pucciniomycetes</taxon>
        <taxon>Pucciniales</taxon>
        <taxon>Pucciniaceae</taxon>
        <taxon>Puccinia</taxon>
    </lineage>
</organism>
<accession>A0A0L6UZD0</accession>
<comment type="caution">
    <text evidence="1">The sequence shown here is derived from an EMBL/GenBank/DDBJ whole genome shotgun (WGS) entry which is preliminary data.</text>
</comment>
<dbReference type="PANTHER" id="PTHR31912">
    <property type="entry name" value="IP13529P"/>
    <property type="match status" value="1"/>
</dbReference>
<sequence length="100" mass="11721">MIHFSIIMQDETFIILAFLTIEKREVWLALFNLTPWIFQTKINKIAAYQDGLKLHITHLLYKLIPKNAQWANKPKVNMLLHLPDSIKRFGPASQFSTEKV</sequence>
<dbReference type="OrthoDB" id="2506088at2759"/>
<evidence type="ECO:0000313" key="2">
    <source>
        <dbReference type="Proteomes" id="UP000037035"/>
    </source>
</evidence>
<dbReference type="PANTHER" id="PTHR31912:SF34">
    <property type="entry name" value="NOTOCHORD-RELATED PROTEIN"/>
    <property type="match status" value="1"/>
</dbReference>
<dbReference type="STRING" id="27349.A0A0L6UZD0"/>
<reference evidence="1 2" key="1">
    <citation type="submission" date="2015-08" db="EMBL/GenBank/DDBJ databases">
        <title>Next Generation Sequencing and Analysis of the Genome of Puccinia sorghi L Schw, the Causal Agent of Maize Common Rust.</title>
        <authorList>
            <person name="Rochi L."/>
            <person name="Burguener G."/>
            <person name="Darino M."/>
            <person name="Turjanski A."/>
            <person name="Kreff E."/>
            <person name="Dieguez M.J."/>
            <person name="Sacco F."/>
        </authorList>
    </citation>
    <scope>NUCLEOTIDE SEQUENCE [LARGE SCALE GENOMIC DNA]</scope>
    <source>
        <strain evidence="1 2">RO10H11247</strain>
    </source>
</reference>
<dbReference type="VEuPathDB" id="FungiDB:VP01_3105g2"/>
<dbReference type="AlphaFoldDB" id="A0A0L6UZD0"/>